<feature type="domain" description="Fungal lipase-type" evidence="7">
    <location>
        <begin position="138"/>
        <end position="264"/>
    </location>
</feature>
<keyword evidence="3" id="KW-0963">Cytoplasm</keyword>
<keyword evidence="5" id="KW-0611">Plant defense</keyword>
<evidence type="ECO:0000256" key="4">
    <source>
        <dbReference type="ARBA" id="ARBA00022801"/>
    </source>
</evidence>
<evidence type="ECO:0000259" key="8">
    <source>
        <dbReference type="Pfam" id="PF18117"/>
    </source>
</evidence>
<dbReference type="InterPro" id="IPR044603">
    <property type="entry name" value="SAG101-like"/>
</dbReference>
<evidence type="ECO:0000259" key="7">
    <source>
        <dbReference type="Pfam" id="PF01764"/>
    </source>
</evidence>
<protein>
    <recommendedName>
        <fullName evidence="11">Senescence-associated carboxylesterase 101-like</fullName>
    </recommendedName>
</protein>
<dbReference type="Proteomes" id="UP001642487">
    <property type="component" value="Chromosome 5"/>
</dbReference>
<name>A0ABP0YUA1_9ROSI</name>
<evidence type="ECO:0000256" key="2">
    <source>
        <dbReference type="ARBA" id="ARBA00004496"/>
    </source>
</evidence>
<gene>
    <name evidence="9" type="ORF">CITCOLO1_LOCUS14766</name>
</gene>
<feature type="domain" description="EDS1 EP" evidence="8">
    <location>
        <begin position="408"/>
        <end position="619"/>
    </location>
</feature>
<dbReference type="SUPFAM" id="SSF53474">
    <property type="entry name" value="alpha/beta-Hydrolases"/>
    <property type="match status" value="1"/>
</dbReference>
<keyword evidence="4" id="KW-0378">Hydrolase</keyword>
<evidence type="ECO:0008006" key="11">
    <source>
        <dbReference type="Google" id="ProtNLM"/>
    </source>
</evidence>
<sequence>MTSQCDSDHFLISDFRTHLPILFQPNSPLWVNHQTLPTRCLNSITQRRPTSLMDDHNSHRFSSGLELGNFIATSDLLEHSWKAIMKLRTEISAPIYLAFYGYYNERSNCKIIGFVTTPNSTENPLEEDGGEDLVSLSNLLDDEFTAFEFLQTKTCPDSAINGVALDLFRRFYPVYEQEISRLISNSKTQLIITGHGLGGSVASLFTLLLLDSIDLTKTKRPLCITFGSPLLGNEAFQNAISQFSTWSSCFLHLVSNQDPLPRKFLNNKAYYPFGTFLFCSQSGGCSCFEDPKSIWKLLEATKATNGVLLTASSFFDYKETIDRLIKQANLKATMKMIPENVELWIESFVAQLEAIGVAQNQAQQQQQQQRVVDVNRLAKTLKDNEMNLILENTKPFAKTLNDVKINMAKLEWYKKKCKFDDIGYYDSYKNQRSEPDIRVAEFKKILQVYWENKVEEGERKPLKDGAPFNVQLLFGGTNFRRMVEPLDIAEHYRKGLTDYKSHRPKHYTKLEQWFKESATPDSSSMQREAVSSILTVDSLFWEHVEEAVLACNVLREVDCSEEEREAELAKLREFEDYVVESMKNYAVSSEIFLPQSTFMRWWKEYDEIVGDDHDSVLSRLMRNEEYEEYANGRLEIP</sequence>
<dbReference type="InterPro" id="IPR041266">
    <property type="entry name" value="EDS1_EP"/>
</dbReference>
<dbReference type="InterPro" id="IPR029058">
    <property type="entry name" value="AB_hydrolase_fold"/>
</dbReference>
<dbReference type="PANTHER" id="PTHR46898">
    <property type="entry name" value="SENESCENCE-ASSOCIATED CARBOXYLESTERASE 101"/>
    <property type="match status" value="1"/>
</dbReference>
<reference evidence="9 10" key="1">
    <citation type="submission" date="2024-03" db="EMBL/GenBank/DDBJ databases">
        <authorList>
            <person name="Gkanogiannis A."/>
            <person name="Becerra Lopez-Lavalle L."/>
        </authorList>
    </citation>
    <scope>NUCLEOTIDE SEQUENCE [LARGE SCALE GENOMIC DNA]</scope>
</reference>
<proteinExistence type="predicted"/>
<dbReference type="Pfam" id="PF18117">
    <property type="entry name" value="EDS1_EP"/>
    <property type="match status" value="1"/>
</dbReference>
<comment type="subcellular location">
    <subcellularLocation>
        <location evidence="2">Cytoplasm</location>
    </subcellularLocation>
    <subcellularLocation>
        <location evidence="1">Nucleus</location>
    </subcellularLocation>
</comment>
<evidence type="ECO:0000256" key="6">
    <source>
        <dbReference type="ARBA" id="ARBA00023242"/>
    </source>
</evidence>
<evidence type="ECO:0000313" key="9">
    <source>
        <dbReference type="EMBL" id="CAK9322611.1"/>
    </source>
</evidence>
<dbReference type="EMBL" id="OZ021739">
    <property type="protein sequence ID" value="CAK9322611.1"/>
    <property type="molecule type" value="Genomic_DNA"/>
</dbReference>
<evidence type="ECO:0000256" key="5">
    <source>
        <dbReference type="ARBA" id="ARBA00022821"/>
    </source>
</evidence>
<accession>A0ABP0YUA1</accession>
<evidence type="ECO:0000313" key="10">
    <source>
        <dbReference type="Proteomes" id="UP001642487"/>
    </source>
</evidence>
<dbReference type="InterPro" id="IPR002921">
    <property type="entry name" value="Fungal_lipase-type"/>
</dbReference>
<keyword evidence="10" id="KW-1185">Reference proteome</keyword>
<dbReference type="Pfam" id="PF01764">
    <property type="entry name" value="Lipase_3"/>
    <property type="match status" value="1"/>
</dbReference>
<organism evidence="9 10">
    <name type="scientific">Citrullus colocynthis</name>
    <name type="common">colocynth</name>
    <dbReference type="NCBI Taxonomy" id="252529"/>
    <lineage>
        <taxon>Eukaryota</taxon>
        <taxon>Viridiplantae</taxon>
        <taxon>Streptophyta</taxon>
        <taxon>Embryophyta</taxon>
        <taxon>Tracheophyta</taxon>
        <taxon>Spermatophyta</taxon>
        <taxon>Magnoliopsida</taxon>
        <taxon>eudicotyledons</taxon>
        <taxon>Gunneridae</taxon>
        <taxon>Pentapetalae</taxon>
        <taxon>rosids</taxon>
        <taxon>fabids</taxon>
        <taxon>Cucurbitales</taxon>
        <taxon>Cucurbitaceae</taxon>
        <taxon>Benincaseae</taxon>
        <taxon>Citrullus</taxon>
    </lineage>
</organism>
<evidence type="ECO:0000256" key="3">
    <source>
        <dbReference type="ARBA" id="ARBA00022490"/>
    </source>
</evidence>
<keyword evidence="6" id="KW-0539">Nucleus</keyword>
<dbReference type="PANTHER" id="PTHR46898:SF3">
    <property type="entry name" value="FUNGAL LIPASE-LIKE DOMAIN-CONTAINING PROTEIN"/>
    <property type="match status" value="1"/>
</dbReference>
<evidence type="ECO:0000256" key="1">
    <source>
        <dbReference type="ARBA" id="ARBA00004123"/>
    </source>
</evidence>
<dbReference type="Gene3D" id="3.40.50.1820">
    <property type="entry name" value="alpha/beta hydrolase"/>
    <property type="match status" value="1"/>
</dbReference>